<reference evidence="2" key="1">
    <citation type="submission" date="2021-01" db="EMBL/GenBank/DDBJ databases">
        <title>Whole genome shotgun sequence of Rhizocola hellebori NBRC 109834.</title>
        <authorList>
            <person name="Komaki H."/>
            <person name="Tamura T."/>
        </authorList>
    </citation>
    <scope>NUCLEOTIDE SEQUENCE</scope>
    <source>
        <strain evidence="2">NBRC 109834</strain>
    </source>
</reference>
<keyword evidence="1" id="KW-0732">Signal</keyword>
<proteinExistence type="predicted"/>
<keyword evidence="3" id="KW-1185">Reference proteome</keyword>
<evidence type="ECO:0000256" key="1">
    <source>
        <dbReference type="SAM" id="SignalP"/>
    </source>
</evidence>
<dbReference type="RefSeq" id="WP_203911613.1">
    <property type="nucleotide sequence ID" value="NZ_BONY01000041.1"/>
</dbReference>
<dbReference type="PROSITE" id="PS51257">
    <property type="entry name" value="PROKAR_LIPOPROTEIN"/>
    <property type="match status" value="1"/>
</dbReference>
<comment type="caution">
    <text evidence="2">The sequence shown here is derived from an EMBL/GenBank/DDBJ whole genome shotgun (WGS) entry which is preliminary data.</text>
</comment>
<evidence type="ECO:0008006" key="4">
    <source>
        <dbReference type="Google" id="ProtNLM"/>
    </source>
</evidence>
<feature type="signal peptide" evidence="1">
    <location>
        <begin position="1"/>
        <end position="18"/>
    </location>
</feature>
<evidence type="ECO:0000313" key="2">
    <source>
        <dbReference type="EMBL" id="GIH07836.1"/>
    </source>
</evidence>
<gene>
    <name evidence="2" type="ORF">Rhe02_59030</name>
</gene>
<accession>A0A8J3QEH6</accession>
<protein>
    <recommendedName>
        <fullName evidence="4">Lipocalin-like domain-containing protein</fullName>
    </recommendedName>
</protein>
<name>A0A8J3QEH6_9ACTN</name>
<dbReference type="EMBL" id="BONY01000041">
    <property type="protein sequence ID" value="GIH07836.1"/>
    <property type="molecule type" value="Genomic_DNA"/>
</dbReference>
<feature type="chain" id="PRO_5038458830" description="Lipocalin-like domain-containing protein" evidence="1">
    <location>
        <begin position="19"/>
        <end position="142"/>
    </location>
</feature>
<dbReference type="Proteomes" id="UP000612899">
    <property type="component" value="Unassembled WGS sequence"/>
</dbReference>
<organism evidence="2 3">
    <name type="scientific">Rhizocola hellebori</name>
    <dbReference type="NCBI Taxonomy" id="1392758"/>
    <lineage>
        <taxon>Bacteria</taxon>
        <taxon>Bacillati</taxon>
        <taxon>Actinomycetota</taxon>
        <taxon>Actinomycetes</taxon>
        <taxon>Micromonosporales</taxon>
        <taxon>Micromonosporaceae</taxon>
        <taxon>Rhizocola</taxon>
    </lineage>
</organism>
<dbReference type="AlphaFoldDB" id="A0A8J3QEH6"/>
<evidence type="ECO:0000313" key="3">
    <source>
        <dbReference type="Proteomes" id="UP000612899"/>
    </source>
</evidence>
<sequence length="142" mass="15364">MRRVLAYTTILIVMSACALGELWADYGDPVDMKPADLIGTWTSGTDRSIVFGEDGTFTASNLPYEAFDDFVPDDFDPTSQIDGSGTWALESPGTVALSFLRLAGSDIRSAGPSPNALRQDDIVYLVFFYVGTGGNSWTAYLK</sequence>